<dbReference type="PROSITE" id="PS00018">
    <property type="entry name" value="EF_HAND_1"/>
    <property type="match status" value="1"/>
</dbReference>
<comment type="caution">
    <text evidence="1">The sequence shown here is derived from an EMBL/GenBank/DDBJ whole genome shotgun (WGS) entry which is preliminary data.</text>
</comment>
<dbReference type="Proteomes" id="UP000567795">
    <property type="component" value="Unassembled WGS sequence"/>
</dbReference>
<reference evidence="1 2" key="1">
    <citation type="submission" date="2020-07" db="EMBL/GenBank/DDBJ databases">
        <title>Sequencing the genomes of 1000 actinobacteria strains.</title>
        <authorList>
            <person name="Klenk H.-P."/>
        </authorList>
    </citation>
    <scope>NUCLEOTIDE SEQUENCE [LARGE SCALE GENOMIC DNA]</scope>
    <source>
        <strain evidence="1 2">DSM 42178</strain>
    </source>
</reference>
<protein>
    <submittedName>
        <fullName evidence="1">Uncharacterized protein</fullName>
    </submittedName>
</protein>
<dbReference type="AlphaFoldDB" id="A0A852ZND1"/>
<evidence type="ECO:0000313" key="1">
    <source>
        <dbReference type="EMBL" id="NYI03956.1"/>
    </source>
</evidence>
<organism evidence="1 2">
    <name type="scientific">Allostreptomyces psammosilenae</name>
    <dbReference type="NCBI Taxonomy" id="1892865"/>
    <lineage>
        <taxon>Bacteria</taxon>
        <taxon>Bacillati</taxon>
        <taxon>Actinomycetota</taxon>
        <taxon>Actinomycetes</taxon>
        <taxon>Kitasatosporales</taxon>
        <taxon>Streptomycetaceae</taxon>
        <taxon>Allostreptomyces</taxon>
    </lineage>
</organism>
<dbReference type="RefSeq" id="WP_179812930.1">
    <property type="nucleotide sequence ID" value="NZ_JACBZD010000001.1"/>
</dbReference>
<proteinExistence type="predicted"/>
<name>A0A852ZND1_9ACTN</name>
<accession>A0A852ZND1</accession>
<dbReference type="EMBL" id="JACBZD010000001">
    <property type="protein sequence ID" value="NYI03956.1"/>
    <property type="molecule type" value="Genomic_DNA"/>
</dbReference>
<sequence>MSDAVQSSAAEVRAAVESLKAALDRHLTAVENRSGENDPAVTRAFAELSAAADAYDEILYDAYDEVIPFEVPGDDRPETYEGPEQPEAISVLVRRDYLIAEPSVLVEHARRLHAAGADAGVGHVGADGAESVNAALSLLFNQYEPDEIATRSEEFGLEEGDSTLWVTAIEPTEPGEWLNDPFEDADPRRAICRFDVSAVFDDDDDDFLDEEDLDEE</sequence>
<keyword evidence="2" id="KW-1185">Reference proteome</keyword>
<dbReference type="InterPro" id="IPR018247">
    <property type="entry name" value="EF_Hand_1_Ca_BS"/>
</dbReference>
<gene>
    <name evidence="1" type="ORF">FHU37_000899</name>
</gene>
<evidence type="ECO:0000313" key="2">
    <source>
        <dbReference type="Proteomes" id="UP000567795"/>
    </source>
</evidence>